<protein>
    <recommendedName>
        <fullName evidence="4">ADP-ribosylation factor GTPase-activating protein AGD14</fullName>
    </recommendedName>
</protein>
<organism evidence="2 3">
    <name type="scientific">Nyssa sinensis</name>
    <dbReference type="NCBI Taxonomy" id="561372"/>
    <lineage>
        <taxon>Eukaryota</taxon>
        <taxon>Viridiplantae</taxon>
        <taxon>Streptophyta</taxon>
        <taxon>Embryophyta</taxon>
        <taxon>Tracheophyta</taxon>
        <taxon>Spermatophyta</taxon>
        <taxon>Magnoliopsida</taxon>
        <taxon>eudicotyledons</taxon>
        <taxon>Gunneridae</taxon>
        <taxon>Pentapetalae</taxon>
        <taxon>asterids</taxon>
        <taxon>Cornales</taxon>
        <taxon>Nyssaceae</taxon>
        <taxon>Nyssa</taxon>
    </lineage>
</organism>
<evidence type="ECO:0000313" key="3">
    <source>
        <dbReference type="Proteomes" id="UP000325577"/>
    </source>
</evidence>
<dbReference type="EMBL" id="CM018040">
    <property type="protein sequence ID" value="KAA8535003.1"/>
    <property type="molecule type" value="Genomic_DNA"/>
</dbReference>
<dbReference type="PANTHER" id="PTHR46085:SF3">
    <property type="entry name" value="ARF GTPASE ACTIVATING PROTEIN"/>
    <property type="match status" value="1"/>
</dbReference>
<evidence type="ECO:0000256" key="1">
    <source>
        <dbReference type="SAM" id="MobiDB-lite"/>
    </source>
</evidence>
<evidence type="ECO:0000313" key="2">
    <source>
        <dbReference type="EMBL" id="KAA8535003.1"/>
    </source>
</evidence>
<reference evidence="2 3" key="1">
    <citation type="submission" date="2019-09" db="EMBL/GenBank/DDBJ databases">
        <title>A chromosome-level genome assembly of the Chinese tupelo Nyssa sinensis.</title>
        <authorList>
            <person name="Yang X."/>
            <person name="Kang M."/>
            <person name="Yang Y."/>
            <person name="Xiong H."/>
            <person name="Wang M."/>
            <person name="Zhang Z."/>
            <person name="Wang Z."/>
            <person name="Wu H."/>
            <person name="Ma T."/>
            <person name="Liu J."/>
            <person name="Xi Z."/>
        </authorList>
    </citation>
    <scope>NUCLEOTIDE SEQUENCE [LARGE SCALE GENOMIC DNA]</scope>
    <source>
        <strain evidence="2">J267</strain>
        <tissue evidence="2">Leaf</tissue>
    </source>
</reference>
<feature type="region of interest" description="Disordered" evidence="1">
    <location>
        <begin position="16"/>
        <end position="54"/>
    </location>
</feature>
<evidence type="ECO:0008006" key="4">
    <source>
        <dbReference type="Google" id="ProtNLM"/>
    </source>
</evidence>
<proteinExistence type="predicted"/>
<dbReference type="Proteomes" id="UP000325577">
    <property type="component" value="Linkage Group LG17"/>
</dbReference>
<dbReference type="GO" id="GO:0005096">
    <property type="term" value="F:GTPase activator activity"/>
    <property type="evidence" value="ECO:0007669"/>
    <property type="project" value="InterPro"/>
</dbReference>
<gene>
    <name evidence="2" type="ORF">F0562_030006</name>
</gene>
<keyword evidence="3" id="KW-1185">Reference proteome</keyword>
<dbReference type="PANTHER" id="PTHR46085">
    <property type="entry name" value="ARFGAP/RECO-RELATED"/>
    <property type="match status" value="1"/>
</dbReference>
<sequence length="535" mass="54618">MVRPVRDILGENVSPLRIIEPPKANGGRTTDGSVRTQGTASSSSLASSNGNPAQLRRENSGILIDFDAVPGPSLTTAVPQTQQAALVQSVGQPTTSSNADNWACFDSPAEVKVSQAPAPATANAHSLESVLSQLSVPSSVPGHIAGIHSGGGLQTTTPLGNMSVLPSISNSLVVPLGNMSASPFGSGAPAAASVNNFTTFPPGSAPAAAPVGHMSVSPFGGGAPAAVPVNNLTTFSTGGAPAALPGSVSVLPVNGSNSFAKFADEGRWPAMHPQQLSLFPDTASQPTAQPFTPPVGGSSIQPWNTSLAPNTLGPSSIPAAQASQAFSKPSLEVTSGVVTQPSPVEVKPSGRKELPLDLFTATHSLASVPVPGWQTGLPYGFGYAMQYNTAMPIPNFPQSSKSANPFDLGNEMSPIQASTFPSMASLQGALPNMAAPSGLMHTSRLNTPSPAWMQPQSYPSTIPPQASYYASATPPSAYMGEQLPTNLPSRQQQVVGFGNERASFGPANSYQQLGRTYSASANPNTFTSVGGNPFG</sequence>
<dbReference type="OrthoDB" id="6036at2759"/>
<dbReference type="AlphaFoldDB" id="A0A5J5AVS0"/>
<accession>A0A5J5AVS0</accession>
<name>A0A5J5AVS0_9ASTE</name>
<dbReference type="InterPro" id="IPR044820">
    <property type="entry name" value="AGD14-like"/>
</dbReference>
<feature type="compositionally biased region" description="Polar residues" evidence="1">
    <location>
        <begin position="27"/>
        <end position="39"/>
    </location>
</feature>